<feature type="domain" description="Histidine kinase" evidence="14">
    <location>
        <begin position="319"/>
        <end position="565"/>
    </location>
</feature>
<proteinExistence type="predicted"/>
<dbReference type="SMART" id="SM00073">
    <property type="entry name" value="HPT"/>
    <property type="match status" value="1"/>
</dbReference>
<feature type="coiled-coil region" evidence="12">
    <location>
        <begin position="94"/>
        <end position="121"/>
    </location>
</feature>
<keyword evidence="7" id="KW-0547">Nucleotide-binding</keyword>
<evidence type="ECO:0000256" key="7">
    <source>
        <dbReference type="ARBA" id="ARBA00022741"/>
    </source>
</evidence>
<dbReference type="InterPro" id="IPR037052">
    <property type="entry name" value="CheA-like_P2_sf"/>
</dbReference>
<dbReference type="SMART" id="SM00387">
    <property type="entry name" value="HATPase_c"/>
    <property type="match status" value="1"/>
</dbReference>
<dbReference type="SUPFAM" id="SSF55874">
    <property type="entry name" value="ATPase domain of HSP90 chaperone/DNA topoisomerase II/histidine kinase"/>
    <property type="match status" value="1"/>
</dbReference>
<evidence type="ECO:0000256" key="12">
    <source>
        <dbReference type="SAM" id="Coils"/>
    </source>
</evidence>
<evidence type="ECO:0000256" key="10">
    <source>
        <dbReference type="ARBA" id="ARBA00023012"/>
    </source>
</evidence>
<dbReference type="Gene3D" id="2.30.30.40">
    <property type="entry name" value="SH3 Domains"/>
    <property type="match status" value="1"/>
</dbReference>
<dbReference type="InterPro" id="IPR010808">
    <property type="entry name" value="CheA_P2-bd"/>
</dbReference>
<dbReference type="InterPro" id="IPR051315">
    <property type="entry name" value="Bact_Chemotaxis_CheA"/>
</dbReference>
<evidence type="ECO:0000259" key="16">
    <source>
        <dbReference type="PROSITE" id="PS50894"/>
    </source>
</evidence>
<evidence type="ECO:0000256" key="4">
    <source>
        <dbReference type="ARBA" id="ARBA00022500"/>
    </source>
</evidence>
<dbReference type="EMBL" id="CP147251">
    <property type="protein sequence ID" value="WYJ76308.1"/>
    <property type="molecule type" value="Genomic_DNA"/>
</dbReference>
<evidence type="ECO:0000313" key="17">
    <source>
        <dbReference type="EMBL" id="WYJ76308.1"/>
    </source>
</evidence>
<evidence type="ECO:0000256" key="6">
    <source>
        <dbReference type="ARBA" id="ARBA00022679"/>
    </source>
</evidence>
<evidence type="ECO:0000259" key="15">
    <source>
        <dbReference type="PROSITE" id="PS50851"/>
    </source>
</evidence>
<sequence length="699" mass="78893">MDDNSIYRTLFFEETDDHLQQLNDNVLELESNPNDASLLNEIFRSAHTLKGMAATMGYDVMTELTHKMENIFEKFKEGSVDVTSSSISLVFRCLDKLSSLVEDLREEKELTHESIEGLLAELNIVEQGSIQESTQESEPTDVVVDVPQANDLVVGFRQLEDSDLHVIKSAINDDYQSYSISVRLEEDSLLKGPRAFLIMEKLEQEGDILHTEPTTEALEEGDFDSDFHVIYLTKNESERVLENLMGNSEVEEVKVEHFDETRHILGAQLFEPLPVEDVEIVQVATVDEETVEKAVEPTVVNEPKTETTNKPAQQHHNNNNNQSIRVDLSRLDLFLNLVSELVVYRNQLEEVSTRANIADIKESLEQVSRLTSELQDLVLKIRMQQVKVVFSRFPRMVRDLSNELNKEMDLIITGEETELDKTVVSELSEPLVHLLRNSVDHGIELPEERERLGKERKGTIRLSAFQEGNQVMITIEDDGKGLDPAVIGASAERKGISIDGLNDEEIQQLIFHPGFSTAKEVTNISGRGVGMDVVKSKITSLGGTIELRSQVNVGTLFIIKLPLTLSIIEALMVRIGNENFAIPLDIVERVVMIREAEIEETLNEEVYEFQGEMIPIIRTNELLGVETNHTGKHYAIIVNIDQRYYGILSDELIGQQEIVIKKIDNILQQIRKYQGATILGDGSIALILDINAICHDQRK</sequence>
<dbReference type="InterPro" id="IPR036061">
    <property type="entry name" value="CheW-like_dom_sf"/>
</dbReference>
<keyword evidence="10" id="KW-0902">Two-component regulatory system</keyword>
<dbReference type="Pfam" id="PF02518">
    <property type="entry name" value="HATPase_c"/>
    <property type="match status" value="1"/>
</dbReference>
<keyword evidence="8 17" id="KW-0418">Kinase</keyword>
<accession>A0ABZ2SLD5</accession>
<reference evidence="17 18" key="1">
    <citation type="submission" date="2021-03" db="EMBL/GenBank/DDBJ databases">
        <authorList>
            <person name="Gilmore M.S."/>
            <person name="Schwartzman J."/>
            <person name="Van Tyne D."/>
            <person name="Martin M."/>
            <person name="Earl A.M."/>
            <person name="Manson A.L."/>
            <person name="Straub T."/>
            <person name="Salamzade R."/>
            <person name="Saavedra J."/>
            <person name="Lebreton F."/>
            <person name="Prichula J."/>
            <person name="Schaufler K."/>
            <person name="Gaca A."/>
            <person name="Sgardioli B."/>
            <person name="Wagenaar J."/>
            <person name="Strong T."/>
        </authorList>
    </citation>
    <scope>NUCLEOTIDE SEQUENCE [LARGE SCALE GENOMIC DNA]</scope>
    <source>
        <strain evidence="17 18">DIV2402</strain>
    </source>
</reference>
<dbReference type="PRINTS" id="PR00344">
    <property type="entry name" value="BCTRLSENSOR"/>
</dbReference>
<dbReference type="InterPro" id="IPR035891">
    <property type="entry name" value="CheY-binding_CheA"/>
</dbReference>
<protein>
    <recommendedName>
        <fullName evidence="3">Chemotaxis protein CheA</fullName>
        <ecNumber evidence="2">2.7.13.3</ecNumber>
    </recommendedName>
</protein>
<keyword evidence="18" id="KW-1185">Reference proteome</keyword>
<evidence type="ECO:0000256" key="11">
    <source>
        <dbReference type="PROSITE-ProRule" id="PRU00110"/>
    </source>
</evidence>
<dbReference type="Proteomes" id="UP000664701">
    <property type="component" value="Chromosome"/>
</dbReference>
<dbReference type="Gene3D" id="3.30.565.10">
    <property type="entry name" value="Histidine kinase-like ATPase, C-terminal domain"/>
    <property type="match status" value="1"/>
</dbReference>
<dbReference type="PROSITE" id="PS50851">
    <property type="entry name" value="CHEW"/>
    <property type="match status" value="1"/>
</dbReference>
<dbReference type="CDD" id="cd16916">
    <property type="entry name" value="HATPase_CheA-like"/>
    <property type="match status" value="1"/>
</dbReference>
<dbReference type="InterPro" id="IPR036641">
    <property type="entry name" value="HPT_dom_sf"/>
</dbReference>
<reference evidence="17 18" key="2">
    <citation type="submission" date="2024-03" db="EMBL/GenBank/DDBJ databases">
        <title>The Genome Sequence of Enterococcus sp. DIV2402.</title>
        <authorList>
            <consortium name="The Broad Institute Genomics Platform"/>
            <consortium name="The Broad Institute Microbial Omics Core"/>
            <consortium name="The Broad Institute Genomic Center for Infectious Diseases"/>
            <person name="Earl A."/>
            <person name="Manson A."/>
            <person name="Gilmore M."/>
            <person name="Schwartman J."/>
            <person name="Shea T."/>
            <person name="Abouelleil A."/>
            <person name="Cao P."/>
            <person name="Chapman S."/>
            <person name="Cusick C."/>
            <person name="Young S."/>
            <person name="Neafsey D."/>
            <person name="Nusbaum C."/>
            <person name="Birren B."/>
        </authorList>
    </citation>
    <scope>NUCLEOTIDE SEQUENCE [LARGE SCALE GENOMIC DNA]</scope>
    <source>
        <strain evidence="17 18">DIV2402</strain>
    </source>
</reference>
<feature type="domain" description="HPt" evidence="16">
    <location>
        <begin position="1"/>
        <end position="104"/>
    </location>
</feature>
<dbReference type="CDD" id="cd00731">
    <property type="entry name" value="CheA_reg"/>
    <property type="match status" value="1"/>
</dbReference>
<dbReference type="Gene3D" id="1.20.120.160">
    <property type="entry name" value="HPT domain"/>
    <property type="match status" value="1"/>
</dbReference>
<evidence type="ECO:0000259" key="14">
    <source>
        <dbReference type="PROSITE" id="PS50109"/>
    </source>
</evidence>
<dbReference type="SUPFAM" id="SSF55052">
    <property type="entry name" value="CheY-binding domain of CheA"/>
    <property type="match status" value="1"/>
</dbReference>
<dbReference type="RefSeq" id="WP_207942434.1">
    <property type="nucleotide sequence ID" value="NZ_CP147251.1"/>
</dbReference>
<evidence type="ECO:0000256" key="5">
    <source>
        <dbReference type="ARBA" id="ARBA00022553"/>
    </source>
</evidence>
<feature type="modified residue" description="Phosphohistidine" evidence="11">
    <location>
        <position position="47"/>
    </location>
</feature>
<dbReference type="SUPFAM" id="SSF47384">
    <property type="entry name" value="Homodimeric domain of signal transducing histidine kinase"/>
    <property type="match status" value="1"/>
</dbReference>
<dbReference type="Pfam" id="PF01584">
    <property type="entry name" value="CheW"/>
    <property type="match status" value="1"/>
</dbReference>
<evidence type="ECO:0000256" key="3">
    <source>
        <dbReference type="ARBA" id="ARBA00021495"/>
    </source>
</evidence>
<evidence type="ECO:0000256" key="13">
    <source>
        <dbReference type="SAM" id="MobiDB-lite"/>
    </source>
</evidence>
<gene>
    <name evidence="17" type="ORF">DOK78_000934</name>
</gene>
<evidence type="ECO:0000256" key="9">
    <source>
        <dbReference type="ARBA" id="ARBA00022840"/>
    </source>
</evidence>
<dbReference type="SUPFAM" id="SSF47226">
    <property type="entry name" value="Histidine-containing phosphotransfer domain, HPT domain"/>
    <property type="match status" value="1"/>
</dbReference>
<dbReference type="PANTHER" id="PTHR43395:SF1">
    <property type="entry name" value="CHEMOTAXIS PROTEIN CHEA"/>
    <property type="match status" value="1"/>
</dbReference>
<dbReference type="InterPro" id="IPR037006">
    <property type="entry name" value="CheA-like_homodim_sf"/>
</dbReference>
<evidence type="ECO:0000256" key="2">
    <source>
        <dbReference type="ARBA" id="ARBA00012438"/>
    </source>
</evidence>
<dbReference type="SMART" id="SM00260">
    <property type="entry name" value="CheW"/>
    <property type="match status" value="1"/>
</dbReference>
<dbReference type="Pfam" id="PF02895">
    <property type="entry name" value="H-kinase_dim"/>
    <property type="match status" value="1"/>
</dbReference>
<dbReference type="InterPro" id="IPR036890">
    <property type="entry name" value="HATPase_C_sf"/>
</dbReference>
<feature type="domain" description="CheW-like" evidence="15">
    <location>
        <begin position="567"/>
        <end position="699"/>
    </location>
</feature>
<name>A0ABZ2SLD5_9ENTE</name>
<keyword evidence="9" id="KW-0067">ATP-binding</keyword>
<dbReference type="EC" id="2.7.13.3" evidence="2"/>
<keyword evidence="5 11" id="KW-0597">Phosphoprotein</keyword>
<dbReference type="GO" id="GO:0016301">
    <property type="term" value="F:kinase activity"/>
    <property type="evidence" value="ECO:0007669"/>
    <property type="project" value="UniProtKB-KW"/>
</dbReference>
<dbReference type="SMART" id="SM01231">
    <property type="entry name" value="H-kinase_dim"/>
    <property type="match status" value="1"/>
</dbReference>
<evidence type="ECO:0000256" key="8">
    <source>
        <dbReference type="ARBA" id="ARBA00022777"/>
    </source>
</evidence>
<dbReference type="PROSITE" id="PS50109">
    <property type="entry name" value="HIS_KIN"/>
    <property type="match status" value="1"/>
</dbReference>
<keyword evidence="12" id="KW-0175">Coiled coil</keyword>
<dbReference type="CDD" id="cd00088">
    <property type="entry name" value="HPT"/>
    <property type="match status" value="1"/>
</dbReference>
<organism evidence="17 18">
    <name type="scientific">Candidatus Enterococcus lowellii</name>
    <dbReference type="NCBI Taxonomy" id="2230877"/>
    <lineage>
        <taxon>Bacteria</taxon>
        <taxon>Bacillati</taxon>
        <taxon>Bacillota</taxon>
        <taxon>Bacilli</taxon>
        <taxon>Lactobacillales</taxon>
        <taxon>Enterococcaceae</taxon>
        <taxon>Enterococcus</taxon>
    </lineage>
</organism>
<dbReference type="InterPro" id="IPR004105">
    <property type="entry name" value="CheA-like_dim"/>
</dbReference>
<keyword evidence="4" id="KW-0145">Chemotaxis</keyword>
<dbReference type="Gene3D" id="3.30.70.1110">
    <property type="entry name" value="Histidine kinase CheA-like, P2 response regulator-binding domain"/>
    <property type="match status" value="1"/>
</dbReference>
<dbReference type="InterPro" id="IPR002545">
    <property type="entry name" value="CheW-lke_dom"/>
</dbReference>
<feature type="region of interest" description="Disordered" evidence="13">
    <location>
        <begin position="300"/>
        <end position="321"/>
    </location>
</feature>
<dbReference type="SUPFAM" id="SSF50341">
    <property type="entry name" value="CheW-like"/>
    <property type="match status" value="1"/>
</dbReference>
<dbReference type="InterPro" id="IPR004358">
    <property type="entry name" value="Sig_transdc_His_kin-like_C"/>
</dbReference>
<keyword evidence="6" id="KW-0808">Transferase</keyword>
<dbReference type="PANTHER" id="PTHR43395">
    <property type="entry name" value="SENSOR HISTIDINE KINASE CHEA"/>
    <property type="match status" value="1"/>
</dbReference>
<dbReference type="Pfam" id="PF07194">
    <property type="entry name" value="P2"/>
    <property type="match status" value="1"/>
</dbReference>
<comment type="catalytic activity">
    <reaction evidence="1">
        <text>ATP + protein L-histidine = ADP + protein N-phospho-L-histidine.</text>
        <dbReference type="EC" id="2.7.13.3"/>
    </reaction>
</comment>
<dbReference type="Gene3D" id="1.10.287.560">
    <property type="entry name" value="Histidine kinase CheA-like, homodimeric domain"/>
    <property type="match status" value="1"/>
</dbReference>
<dbReference type="PROSITE" id="PS50894">
    <property type="entry name" value="HPT"/>
    <property type="match status" value="1"/>
</dbReference>
<evidence type="ECO:0000313" key="18">
    <source>
        <dbReference type="Proteomes" id="UP000664701"/>
    </source>
</evidence>
<dbReference type="InterPro" id="IPR003594">
    <property type="entry name" value="HATPase_dom"/>
</dbReference>
<dbReference type="InterPro" id="IPR036097">
    <property type="entry name" value="HisK_dim/P_sf"/>
</dbReference>
<dbReference type="Pfam" id="PF01627">
    <property type="entry name" value="Hpt"/>
    <property type="match status" value="1"/>
</dbReference>
<dbReference type="InterPro" id="IPR005467">
    <property type="entry name" value="His_kinase_dom"/>
</dbReference>
<evidence type="ECO:0000256" key="1">
    <source>
        <dbReference type="ARBA" id="ARBA00000085"/>
    </source>
</evidence>
<dbReference type="InterPro" id="IPR008207">
    <property type="entry name" value="Sig_transdc_His_kin_Hpt_dom"/>
</dbReference>